<reference evidence="9" key="1">
    <citation type="submission" date="2021-04" db="EMBL/GenBank/DDBJ databases">
        <title>Genome based classification of Actinospica acidithermotolerans sp. nov., an actinobacterium isolated from an Indonesian hot spring.</title>
        <authorList>
            <person name="Kusuma A.B."/>
            <person name="Putra K.E."/>
            <person name="Nafisah S."/>
            <person name="Loh J."/>
            <person name="Nouioui I."/>
            <person name="Goodfellow M."/>
        </authorList>
    </citation>
    <scope>NUCLEOTIDE SEQUENCE</scope>
    <source>
        <strain evidence="9">MGRD01-02</strain>
    </source>
</reference>
<evidence type="ECO:0000256" key="1">
    <source>
        <dbReference type="ARBA" id="ARBA00004651"/>
    </source>
</evidence>
<proteinExistence type="predicted"/>
<organism evidence="9 10">
    <name type="scientific">Actinospica acidithermotolerans</name>
    <dbReference type="NCBI Taxonomy" id="2828514"/>
    <lineage>
        <taxon>Bacteria</taxon>
        <taxon>Bacillati</taxon>
        <taxon>Actinomycetota</taxon>
        <taxon>Actinomycetes</taxon>
        <taxon>Catenulisporales</taxon>
        <taxon>Actinospicaceae</taxon>
        <taxon>Actinospica</taxon>
    </lineage>
</organism>
<dbReference type="SUPFAM" id="SSF103473">
    <property type="entry name" value="MFS general substrate transporter"/>
    <property type="match status" value="1"/>
</dbReference>
<evidence type="ECO:0000256" key="6">
    <source>
        <dbReference type="ARBA" id="ARBA00023136"/>
    </source>
</evidence>
<comment type="subcellular location">
    <subcellularLocation>
        <location evidence="1">Cell membrane</location>
        <topology evidence="1">Multi-pass membrane protein</topology>
    </subcellularLocation>
</comment>
<feature type="transmembrane region" description="Helical" evidence="8">
    <location>
        <begin position="363"/>
        <end position="386"/>
    </location>
</feature>
<feature type="transmembrane region" description="Helical" evidence="8">
    <location>
        <begin position="299"/>
        <end position="319"/>
    </location>
</feature>
<keyword evidence="4 8" id="KW-0812">Transmembrane</keyword>
<dbReference type="InterPro" id="IPR036259">
    <property type="entry name" value="MFS_trans_sf"/>
</dbReference>
<dbReference type="PANTHER" id="PTHR23517:SF2">
    <property type="entry name" value="MULTIDRUG RESISTANCE PROTEIN MDTH"/>
    <property type="match status" value="1"/>
</dbReference>
<sequence length="463" mass="46617">MRGDTGTETDTRTERRPPAALTGSEPEPEPATFGTETLRAPLSRSWASLAGRRPAARGRARLLAGVCLAFYLGQGLAGTGALLYLTGPVRLSVGAVGGCMTSAGLLGLLAAVPAGRVCDRFGPKPVFAAALAAMAVAAFGFLAVRTVPEALAVACLYSAACQSAYTSRGALAAFVDADDPARLNASLYRAGNLGYALATPAIGGAAARGTAAAYVFVLLGAGAAFGTAAVGGVFVRARRPIAGSDGDDDAERQIRGRRAAGPLRDTRFLALTGLYGLTSLQFMITEFALPLWVVDHTRAPRIVVGVAALISTVLVVAVQPIASRRISSTRWAAWAMAASGIAAGAGCLALAASQGRGARSAAALVLIGAVALAAAEVVQVIGAITLSYRLAPASAVGVYQGVFTLGQGLAMAAGPALLARTVLRPGSGWTGAAVLLAVAGLLVPAVAGNGRVHPEPEPRPTES</sequence>
<feature type="compositionally biased region" description="Basic and acidic residues" evidence="7">
    <location>
        <begin position="1"/>
        <end position="17"/>
    </location>
</feature>
<dbReference type="InterPro" id="IPR011701">
    <property type="entry name" value="MFS"/>
</dbReference>
<feature type="region of interest" description="Disordered" evidence="7">
    <location>
        <begin position="1"/>
        <end position="34"/>
    </location>
</feature>
<dbReference type="InterPro" id="IPR050171">
    <property type="entry name" value="MFS_Transporters"/>
</dbReference>
<name>A0A941IJH5_9ACTN</name>
<feature type="transmembrane region" description="Helical" evidence="8">
    <location>
        <begin position="91"/>
        <end position="114"/>
    </location>
</feature>
<dbReference type="PANTHER" id="PTHR23517">
    <property type="entry name" value="RESISTANCE PROTEIN MDTM, PUTATIVE-RELATED-RELATED"/>
    <property type="match status" value="1"/>
</dbReference>
<dbReference type="GO" id="GO:0022857">
    <property type="term" value="F:transmembrane transporter activity"/>
    <property type="evidence" value="ECO:0007669"/>
    <property type="project" value="InterPro"/>
</dbReference>
<dbReference type="GO" id="GO:0005886">
    <property type="term" value="C:plasma membrane"/>
    <property type="evidence" value="ECO:0007669"/>
    <property type="project" value="UniProtKB-SubCell"/>
</dbReference>
<evidence type="ECO:0000256" key="7">
    <source>
        <dbReference type="SAM" id="MobiDB-lite"/>
    </source>
</evidence>
<evidence type="ECO:0000313" key="10">
    <source>
        <dbReference type="Proteomes" id="UP000676325"/>
    </source>
</evidence>
<evidence type="ECO:0000256" key="8">
    <source>
        <dbReference type="SAM" id="Phobius"/>
    </source>
</evidence>
<evidence type="ECO:0000256" key="3">
    <source>
        <dbReference type="ARBA" id="ARBA00022475"/>
    </source>
</evidence>
<feature type="transmembrane region" description="Helical" evidence="8">
    <location>
        <begin position="331"/>
        <end position="351"/>
    </location>
</feature>
<evidence type="ECO:0000313" key="9">
    <source>
        <dbReference type="EMBL" id="MBR7825731.1"/>
    </source>
</evidence>
<dbReference type="RefSeq" id="WP_212516883.1">
    <property type="nucleotide sequence ID" value="NZ_JAGSOH010000008.1"/>
</dbReference>
<evidence type="ECO:0000256" key="2">
    <source>
        <dbReference type="ARBA" id="ARBA00022448"/>
    </source>
</evidence>
<comment type="caution">
    <text evidence="9">The sequence shown here is derived from an EMBL/GenBank/DDBJ whole genome shotgun (WGS) entry which is preliminary data.</text>
</comment>
<keyword evidence="10" id="KW-1185">Reference proteome</keyword>
<protein>
    <submittedName>
        <fullName evidence="9">MFS transporter</fullName>
    </submittedName>
</protein>
<keyword evidence="2" id="KW-0813">Transport</keyword>
<dbReference type="EMBL" id="JAGSOH010000008">
    <property type="protein sequence ID" value="MBR7825731.1"/>
    <property type="molecule type" value="Genomic_DNA"/>
</dbReference>
<dbReference type="Pfam" id="PF07690">
    <property type="entry name" value="MFS_1"/>
    <property type="match status" value="1"/>
</dbReference>
<keyword evidence="5 8" id="KW-1133">Transmembrane helix</keyword>
<evidence type="ECO:0000256" key="5">
    <source>
        <dbReference type="ARBA" id="ARBA00022989"/>
    </source>
</evidence>
<keyword evidence="6 8" id="KW-0472">Membrane</keyword>
<gene>
    <name evidence="9" type="ORF">KDK95_05385</name>
</gene>
<dbReference type="Gene3D" id="1.20.1250.20">
    <property type="entry name" value="MFS general substrate transporter like domains"/>
    <property type="match status" value="1"/>
</dbReference>
<feature type="transmembrane region" description="Helical" evidence="8">
    <location>
        <begin position="429"/>
        <end position="447"/>
    </location>
</feature>
<feature type="transmembrane region" description="Helical" evidence="8">
    <location>
        <begin position="62"/>
        <end position="85"/>
    </location>
</feature>
<dbReference type="Proteomes" id="UP000676325">
    <property type="component" value="Unassembled WGS sequence"/>
</dbReference>
<keyword evidence="3" id="KW-1003">Cell membrane</keyword>
<evidence type="ECO:0000256" key="4">
    <source>
        <dbReference type="ARBA" id="ARBA00022692"/>
    </source>
</evidence>
<feature type="transmembrane region" description="Helical" evidence="8">
    <location>
        <begin position="213"/>
        <end position="235"/>
    </location>
</feature>
<feature type="transmembrane region" description="Helical" evidence="8">
    <location>
        <begin position="126"/>
        <end position="144"/>
    </location>
</feature>
<dbReference type="AlphaFoldDB" id="A0A941IJH5"/>
<feature type="transmembrane region" description="Helical" evidence="8">
    <location>
        <begin position="398"/>
        <end position="417"/>
    </location>
</feature>
<accession>A0A941IJH5</accession>